<dbReference type="OrthoDB" id="292843at2"/>
<feature type="compositionally biased region" description="Low complexity" evidence="1">
    <location>
        <begin position="316"/>
        <end position="326"/>
    </location>
</feature>
<evidence type="ECO:0000313" key="3">
    <source>
        <dbReference type="Proteomes" id="UP000199393"/>
    </source>
</evidence>
<dbReference type="SUPFAM" id="SSF48371">
    <property type="entry name" value="ARM repeat"/>
    <property type="match status" value="1"/>
</dbReference>
<dbReference type="AlphaFoldDB" id="A0A1C3N156"/>
<feature type="region of interest" description="Disordered" evidence="1">
    <location>
        <begin position="281"/>
        <end position="341"/>
    </location>
</feature>
<dbReference type="RefSeq" id="WP_091589432.1">
    <property type="nucleotide sequence ID" value="NZ_JBHRWG010000003.1"/>
</dbReference>
<sequence length="463" mass="47879">MLDGLDDIDWARLGHAYGAADDLPGHLRALRSPDPETRDEALVELYTRIVHQGGRFEASAYAVPFLLELLADSGTPDPSAVLWLLTGVAVGSDEAVLPDGVPVAAQRRVAEGGRALLAAKPPPWSGEDETQKEYVEYAYVDSLDAADQARLWAYVELAAYDAVRAGVPLFRALLAHPDAGVRTGAAYALAWFPEEAEGSVPALAGALDAASSPAVDAAVTPAEVATLLVASGLLGAAPDPRWLADPRPIVRCAAAIGRARVLGPQSDPATVDELMRWAATPASQGARAVPGDAEPAGASVPTRPGDADPEDRSALTGPGDADAAMPGGTGPALPDEPADGEWVPFLGGDLAGYAGLALRQLGPRHAARGLGALLDRLPTVSGDQSLTVLGATLRLAFPDGPVPAGTPVSALTPEQRRLAEVLGRSTAPWLIDGQEFGNVAMLLHEHGLPDDRAAMRAYLTGDA</sequence>
<dbReference type="EMBL" id="LT598496">
    <property type="protein sequence ID" value="SBV26317.1"/>
    <property type="molecule type" value="Genomic_DNA"/>
</dbReference>
<dbReference type="InterPro" id="IPR011989">
    <property type="entry name" value="ARM-like"/>
</dbReference>
<dbReference type="STRING" id="307121.GA0070620_1805"/>
<accession>A0A1C3N156</accession>
<dbReference type="Gene3D" id="1.25.10.10">
    <property type="entry name" value="Leucine-rich Repeat Variant"/>
    <property type="match status" value="1"/>
</dbReference>
<reference evidence="3" key="1">
    <citation type="submission" date="2016-06" db="EMBL/GenBank/DDBJ databases">
        <authorList>
            <person name="Varghese N."/>
        </authorList>
    </citation>
    <scope>NUCLEOTIDE SEQUENCE [LARGE SCALE GENOMIC DNA]</scope>
    <source>
        <strain evidence="3">DSM 45344</strain>
    </source>
</reference>
<protein>
    <recommendedName>
        <fullName evidence="4">HEAT repeat-containing protein</fullName>
    </recommendedName>
</protein>
<organism evidence="2 3">
    <name type="scientific">Micromonospora krabiensis</name>
    <dbReference type="NCBI Taxonomy" id="307121"/>
    <lineage>
        <taxon>Bacteria</taxon>
        <taxon>Bacillati</taxon>
        <taxon>Actinomycetota</taxon>
        <taxon>Actinomycetes</taxon>
        <taxon>Micromonosporales</taxon>
        <taxon>Micromonosporaceae</taxon>
        <taxon>Micromonospora</taxon>
    </lineage>
</organism>
<evidence type="ECO:0000256" key="1">
    <source>
        <dbReference type="SAM" id="MobiDB-lite"/>
    </source>
</evidence>
<name>A0A1C3N156_9ACTN</name>
<proteinExistence type="predicted"/>
<gene>
    <name evidence="2" type="ORF">GA0070620_1805</name>
</gene>
<evidence type="ECO:0008006" key="4">
    <source>
        <dbReference type="Google" id="ProtNLM"/>
    </source>
</evidence>
<dbReference type="Proteomes" id="UP000199393">
    <property type="component" value="Chromosome I"/>
</dbReference>
<dbReference type="InterPro" id="IPR016024">
    <property type="entry name" value="ARM-type_fold"/>
</dbReference>
<evidence type="ECO:0000313" key="2">
    <source>
        <dbReference type="EMBL" id="SBV26317.1"/>
    </source>
</evidence>
<keyword evidence="3" id="KW-1185">Reference proteome</keyword>